<feature type="modified residue" description="4-aspartylphosphate" evidence="2">
    <location>
        <position position="57"/>
    </location>
</feature>
<evidence type="ECO:0000259" key="3">
    <source>
        <dbReference type="PROSITE" id="PS50110"/>
    </source>
</evidence>
<name>A0ABU8XS93_9PROT</name>
<dbReference type="PROSITE" id="PS50110">
    <property type="entry name" value="RESPONSE_REGULATORY"/>
    <property type="match status" value="1"/>
</dbReference>
<accession>A0ABU8XS93</accession>
<gene>
    <name evidence="4" type="ORF">U1T56_12220</name>
</gene>
<evidence type="ECO:0000256" key="2">
    <source>
        <dbReference type="PROSITE-ProRule" id="PRU00169"/>
    </source>
</evidence>
<dbReference type="PANTHER" id="PTHR48111">
    <property type="entry name" value="REGULATOR OF RPOS"/>
    <property type="match status" value="1"/>
</dbReference>
<keyword evidence="1" id="KW-0238">DNA-binding</keyword>
<evidence type="ECO:0000313" key="5">
    <source>
        <dbReference type="Proteomes" id="UP001375743"/>
    </source>
</evidence>
<organism evidence="4 5">
    <name type="scientific">Benzoatithermus flavus</name>
    <dbReference type="NCBI Taxonomy" id="3108223"/>
    <lineage>
        <taxon>Bacteria</taxon>
        <taxon>Pseudomonadati</taxon>
        <taxon>Pseudomonadota</taxon>
        <taxon>Alphaproteobacteria</taxon>
        <taxon>Geminicoccales</taxon>
        <taxon>Geminicoccaceae</taxon>
        <taxon>Benzoatithermus</taxon>
    </lineage>
</organism>
<keyword evidence="2" id="KW-0597">Phosphoprotein</keyword>
<comment type="caution">
    <text evidence="4">The sequence shown here is derived from an EMBL/GenBank/DDBJ whole genome shotgun (WGS) entry which is preliminary data.</text>
</comment>
<dbReference type="RefSeq" id="WP_418159770.1">
    <property type="nucleotide sequence ID" value="NZ_JBBLZC010000011.1"/>
</dbReference>
<keyword evidence="5" id="KW-1185">Reference proteome</keyword>
<dbReference type="InterPro" id="IPR039420">
    <property type="entry name" value="WalR-like"/>
</dbReference>
<proteinExistence type="predicted"/>
<dbReference type="PANTHER" id="PTHR48111:SF38">
    <property type="entry name" value="TWO-COMPONENT RESPONSE REGULATOR"/>
    <property type="match status" value="1"/>
</dbReference>
<dbReference type="EMBL" id="JBBLZC010000011">
    <property type="protein sequence ID" value="MEK0083919.1"/>
    <property type="molecule type" value="Genomic_DNA"/>
</dbReference>
<dbReference type="InterPro" id="IPR011006">
    <property type="entry name" value="CheY-like_superfamily"/>
</dbReference>
<reference evidence="4 5" key="1">
    <citation type="submission" date="2024-01" db="EMBL/GenBank/DDBJ databases">
        <title>Multi-omics insights into the function and evolution of sodium benzoate biodegradation pathways in Benzoatithermus flavus gen. nov., sp. nov. from hot spring.</title>
        <authorList>
            <person name="Hu C.-J."/>
            <person name="Li W.-J."/>
        </authorList>
    </citation>
    <scope>NUCLEOTIDE SEQUENCE [LARGE SCALE GENOMIC DNA]</scope>
    <source>
        <strain evidence="4 5">SYSU G07066</strain>
    </source>
</reference>
<protein>
    <submittedName>
        <fullName evidence="4">Response regulator</fullName>
    </submittedName>
</protein>
<sequence>MRPGLAHVLIIEDDFLLALDLQEQMEELGFASFAFARDEAQAVAAARQQRPDLILADYRLASGTGLGAVRAIRAVWGRVPVVYVTGSPDLLVGEADPVVVKPFARNRLHRACAAVLLAPYDAVPADQ</sequence>
<dbReference type="SUPFAM" id="SSF52172">
    <property type="entry name" value="CheY-like"/>
    <property type="match status" value="1"/>
</dbReference>
<evidence type="ECO:0000256" key="1">
    <source>
        <dbReference type="ARBA" id="ARBA00023125"/>
    </source>
</evidence>
<dbReference type="Pfam" id="PF00072">
    <property type="entry name" value="Response_reg"/>
    <property type="match status" value="1"/>
</dbReference>
<evidence type="ECO:0000313" key="4">
    <source>
        <dbReference type="EMBL" id="MEK0083919.1"/>
    </source>
</evidence>
<dbReference type="Gene3D" id="3.40.50.2300">
    <property type="match status" value="1"/>
</dbReference>
<dbReference type="SMART" id="SM00448">
    <property type="entry name" value="REC"/>
    <property type="match status" value="1"/>
</dbReference>
<dbReference type="InterPro" id="IPR001789">
    <property type="entry name" value="Sig_transdc_resp-reg_receiver"/>
</dbReference>
<feature type="domain" description="Response regulatory" evidence="3">
    <location>
        <begin position="7"/>
        <end position="116"/>
    </location>
</feature>
<dbReference type="Proteomes" id="UP001375743">
    <property type="component" value="Unassembled WGS sequence"/>
</dbReference>